<keyword evidence="2" id="KW-1185">Reference proteome</keyword>
<sequence length="168" mass="19016">MIWPPKQPTKQSQLLTRGADFLQLLQQLLKRHIYVSVSLNGIREDLSTITQSVCYTTVQLEAYAREAKTFDWPNFVQLQDAAVATYRLCHETRSDSQRLNELVDQLGVESSAVETAIRKVRDLLADIRKKPVVSDAEIDGYEAEMMMIGQNTMKVSEGDFILPKPASI</sequence>
<evidence type="ECO:0000313" key="1">
    <source>
        <dbReference type="EMBL" id="KAF4454252.1"/>
    </source>
</evidence>
<dbReference type="AlphaFoldDB" id="A0A8H4KN89"/>
<reference evidence="1" key="1">
    <citation type="submission" date="2020-01" db="EMBL/GenBank/DDBJ databases">
        <title>Identification and distribution of gene clusters putatively required for synthesis of sphingolipid metabolism inhibitors in phylogenetically diverse species of the filamentous fungus Fusarium.</title>
        <authorList>
            <person name="Kim H.-S."/>
            <person name="Busman M."/>
            <person name="Brown D.W."/>
            <person name="Divon H."/>
            <person name="Uhlig S."/>
            <person name="Proctor R.H."/>
        </authorList>
    </citation>
    <scope>NUCLEOTIDE SEQUENCE</scope>
    <source>
        <strain evidence="1">NRRL 53441</strain>
    </source>
</reference>
<comment type="caution">
    <text evidence="1">The sequence shown here is derived from an EMBL/GenBank/DDBJ whole genome shotgun (WGS) entry which is preliminary data.</text>
</comment>
<organism evidence="1 2">
    <name type="scientific">Fusarium austroafricanum</name>
    <dbReference type="NCBI Taxonomy" id="2364996"/>
    <lineage>
        <taxon>Eukaryota</taxon>
        <taxon>Fungi</taxon>
        <taxon>Dikarya</taxon>
        <taxon>Ascomycota</taxon>
        <taxon>Pezizomycotina</taxon>
        <taxon>Sordariomycetes</taxon>
        <taxon>Hypocreomycetidae</taxon>
        <taxon>Hypocreales</taxon>
        <taxon>Nectriaceae</taxon>
        <taxon>Fusarium</taxon>
        <taxon>Fusarium concolor species complex</taxon>
    </lineage>
</organism>
<name>A0A8H4KN89_9HYPO</name>
<evidence type="ECO:0000313" key="2">
    <source>
        <dbReference type="Proteomes" id="UP000605986"/>
    </source>
</evidence>
<gene>
    <name evidence="1" type="ORF">F53441_3252</name>
</gene>
<proteinExistence type="predicted"/>
<protein>
    <submittedName>
        <fullName evidence="1">Uncharacterized protein</fullName>
    </submittedName>
</protein>
<dbReference type="OrthoDB" id="5071657at2759"/>
<accession>A0A8H4KN89</accession>
<dbReference type="Proteomes" id="UP000605986">
    <property type="component" value="Unassembled WGS sequence"/>
</dbReference>
<dbReference type="EMBL" id="JAADJG010000130">
    <property type="protein sequence ID" value="KAF4454252.1"/>
    <property type="molecule type" value="Genomic_DNA"/>
</dbReference>